<dbReference type="GO" id="GO:0006310">
    <property type="term" value="P:DNA recombination"/>
    <property type="evidence" value="ECO:0007669"/>
    <property type="project" value="UniProtKB-KW"/>
</dbReference>
<keyword evidence="2" id="KW-0229">DNA integration</keyword>
<dbReference type="AlphaFoldDB" id="A0A5D0TVV7"/>
<reference evidence="8 9" key="1">
    <citation type="submission" date="2019-08" db="EMBL/GenBank/DDBJ databases">
        <title>Actinomadura sp. nov. CYP1-5 isolated from mountain soil.</title>
        <authorList>
            <person name="Songsumanus A."/>
            <person name="Kuncharoen N."/>
            <person name="Kudo T."/>
            <person name="Yuki M."/>
            <person name="Igarashi Y."/>
            <person name="Tanasupawat S."/>
        </authorList>
    </citation>
    <scope>NUCLEOTIDE SEQUENCE [LARGE SCALE GENOMIC DNA]</scope>
    <source>
        <strain evidence="8 9">GKU157</strain>
    </source>
</reference>
<dbReference type="SUPFAM" id="SSF56349">
    <property type="entry name" value="DNA breaking-rejoining enzymes"/>
    <property type="match status" value="1"/>
</dbReference>
<evidence type="ECO:0000256" key="3">
    <source>
        <dbReference type="ARBA" id="ARBA00023125"/>
    </source>
</evidence>
<dbReference type="Proteomes" id="UP000322634">
    <property type="component" value="Unassembled WGS sequence"/>
</dbReference>
<dbReference type="EMBL" id="VSFF01000012">
    <property type="protein sequence ID" value="TYC10401.1"/>
    <property type="molecule type" value="Genomic_DNA"/>
</dbReference>
<evidence type="ECO:0000313" key="8">
    <source>
        <dbReference type="EMBL" id="TYC10401.1"/>
    </source>
</evidence>
<evidence type="ECO:0000256" key="2">
    <source>
        <dbReference type="ARBA" id="ARBA00022908"/>
    </source>
</evidence>
<keyword evidence="4" id="KW-0233">DNA recombination</keyword>
<organism evidence="8 9">
    <name type="scientific">Actinomadura syzygii</name>
    <dbReference type="NCBI Taxonomy" id="1427538"/>
    <lineage>
        <taxon>Bacteria</taxon>
        <taxon>Bacillati</taxon>
        <taxon>Actinomycetota</taxon>
        <taxon>Actinomycetes</taxon>
        <taxon>Streptosporangiales</taxon>
        <taxon>Thermomonosporaceae</taxon>
        <taxon>Actinomadura</taxon>
    </lineage>
</organism>
<dbReference type="PANTHER" id="PTHR30629:SF2">
    <property type="entry name" value="PROPHAGE INTEGRASE INTS-RELATED"/>
    <property type="match status" value="1"/>
</dbReference>
<keyword evidence="9" id="KW-1185">Reference proteome</keyword>
<feature type="domain" description="Core-binding (CB)" evidence="7">
    <location>
        <begin position="68"/>
        <end position="150"/>
    </location>
</feature>
<evidence type="ECO:0000313" key="9">
    <source>
        <dbReference type="Proteomes" id="UP000322634"/>
    </source>
</evidence>
<feature type="domain" description="Tyr recombinase" evidence="6">
    <location>
        <begin position="173"/>
        <end position="372"/>
    </location>
</feature>
<evidence type="ECO:0000259" key="6">
    <source>
        <dbReference type="PROSITE" id="PS51898"/>
    </source>
</evidence>
<dbReference type="GO" id="GO:0003677">
    <property type="term" value="F:DNA binding"/>
    <property type="evidence" value="ECO:0007669"/>
    <property type="project" value="UniProtKB-UniRule"/>
</dbReference>
<dbReference type="Gene3D" id="1.10.443.10">
    <property type="entry name" value="Intergrase catalytic core"/>
    <property type="match status" value="1"/>
</dbReference>
<evidence type="ECO:0000259" key="7">
    <source>
        <dbReference type="PROSITE" id="PS51900"/>
    </source>
</evidence>
<accession>A0A5D0TVV7</accession>
<dbReference type="Pfam" id="PF00589">
    <property type="entry name" value="Phage_integrase"/>
    <property type="match status" value="1"/>
</dbReference>
<dbReference type="OrthoDB" id="3175606at2"/>
<dbReference type="InterPro" id="IPR010998">
    <property type="entry name" value="Integrase_recombinase_N"/>
</dbReference>
<dbReference type="InterPro" id="IPR002104">
    <property type="entry name" value="Integrase_catalytic"/>
</dbReference>
<keyword evidence="3 5" id="KW-0238">DNA-binding</keyword>
<dbReference type="PANTHER" id="PTHR30629">
    <property type="entry name" value="PROPHAGE INTEGRASE"/>
    <property type="match status" value="1"/>
</dbReference>
<protein>
    <submittedName>
        <fullName evidence="8">Phage integrase family protein</fullName>
    </submittedName>
</protein>
<dbReference type="InterPro" id="IPR013762">
    <property type="entry name" value="Integrase-like_cat_sf"/>
</dbReference>
<gene>
    <name evidence="8" type="ORF">FXF65_31345</name>
</gene>
<dbReference type="RefSeq" id="WP_148353654.1">
    <property type="nucleotide sequence ID" value="NZ_JBHSBF010000006.1"/>
</dbReference>
<dbReference type="GO" id="GO:0015074">
    <property type="term" value="P:DNA integration"/>
    <property type="evidence" value="ECO:0007669"/>
    <property type="project" value="UniProtKB-KW"/>
</dbReference>
<dbReference type="PROSITE" id="PS51898">
    <property type="entry name" value="TYR_RECOMBINASE"/>
    <property type="match status" value="1"/>
</dbReference>
<name>A0A5D0TVV7_9ACTN</name>
<evidence type="ECO:0000256" key="5">
    <source>
        <dbReference type="PROSITE-ProRule" id="PRU01248"/>
    </source>
</evidence>
<dbReference type="InterPro" id="IPR011010">
    <property type="entry name" value="DNA_brk_join_enz"/>
</dbReference>
<dbReference type="PROSITE" id="PS51900">
    <property type="entry name" value="CB"/>
    <property type="match status" value="1"/>
</dbReference>
<dbReference type="InterPro" id="IPR044068">
    <property type="entry name" value="CB"/>
</dbReference>
<sequence>MASVLINGYRGSIYREGKGYTGVLDLGVHPNGKRNRPKRKAATKAAVEDKLTKLAESLEKGRIATRDKTVTEVVADYIDDLERQGRAPQTIKGLRSAHRNHIARIGALKVDSELNPTRVSDWLIDIAENLSTKSIINVHGLLSSAIDRAIVHEITDRNVSRMVANIQGKKDGRESKSFSPEQVRAILARASAEVPYRLRFGAYVVLALTSGLRGDELDGLKWYGLDMDAGTVSVVRADRHRGKTKTKQSVRSLELADIAIAALRVWREIQVKEFAAFRGTVSDETFVFTRPDGTQYTQRTARYDFRRVLIAAGISDPDTWAVRETRTTFVSVMSHNGVPREVIADICGHTVRTLERYYRKVLRPVHRQSADVINSVFRAA</sequence>
<dbReference type="Gene3D" id="1.10.150.130">
    <property type="match status" value="1"/>
</dbReference>
<evidence type="ECO:0000256" key="4">
    <source>
        <dbReference type="ARBA" id="ARBA00023172"/>
    </source>
</evidence>
<proteinExistence type="inferred from homology"/>
<evidence type="ECO:0000256" key="1">
    <source>
        <dbReference type="ARBA" id="ARBA00008857"/>
    </source>
</evidence>
<comment type="caution">
    <text evidence="8">The sequence shown here is derived from an EMBL/GenBank/DDBJ whole genome shotgun (WGS) entry which is preliminary data.</text>
</comment>
<dbReference type="InterPro" id="IPR050808">
    <property type="entry name" value="Phage_Integrase"/>
</dbReference>
<comment type="similarity">
    <text evidence="1">Belongs to the 'phage' integrase family.</text>
</comment>